<reference evidence="2" key="1">
    <citation type="submission" date="2022-10" db="EMBL/GenBank/DDBJ databases">
        <title>Genome assembly of Pristionchus species.</title>
        <authorList>
            <person name="Yoshida K."/>
            <person name="Sommer R.J."/>
        </authorList>
    </citation>
    <scope>NUCLEOTIDE SEQUENCE [LARGE SCALE GENOMIC DNA]</scope>
    <source>
        <strain evidence="2">RS5460</strain>
    </source>
</reference>
<organism evidence="1 2">
    <name type="scientific">Pristionchus mayeri</name>
    <dbReference type="NCBI Taxonomy" id="1317129"/>
    <lineage>
        <taxon>Eukaryota</taxon>
        <taxon>Metazoa</taxon>
        <taxon>Ecdysozoa</taxon>
        <taxon>Nematoda</taxon>
        <taxon>Chromadorea</taxon>
        <taxon>Rhabditida</taxon>
        <taxon>Rhabditina</taxon>
        <taxon>Diplogasteromorpha</taxon>
        <taxon>Diplogasteroidea</taxon>
        <taxon>Neodiplogasteridae</taxon>
        <taxon>Pristionchus</taxon>
    </lineage>
</organism>
<feature type="non-terminal residue" evidence="1">
    <location>
        <position position="105"/>
    </location>
</feature>
<dbReference type="AlphaFoldDB" id="A0AAN5CB19"/>
<sequence length="105" mass="12204">MFKRRTDQLTIVNYNYPEYLTERGIGRLKEELTKMDKKTWFMASVDFFPEAYESDAFKDYIVKAPRPANAQAAAAGANPPKCRQYLTIKHVDRVNELPLEEVPMD</sequence>
<proteinExistence type="predicted"/>
<dbReference type="Proteomes" id="UP001328107">
    <property type="component" value="Unassembled WGS sequence"/>
</dbReference>
<evidence type="ECO:0000313" key="1">
    <source>
        <dbReference type="EMBL" id="GMR35539.1"/>
    </source>
</evidence>
<comment type="caution">
    <text evidence="1">The sequence shown here is derived from an EMBL/GenBank/DDBJ whole genome shotgun (WGS) entry which is preliminary data.</text>
</comment>
<protein>
    <submittedName>
        <fullName evidence="1">Uncharacterized protein</fullName>
    </submittedName>
</protein>
<name>A0AAN5CB19_9BILA</name>
<dbReference type="EMBL" id="BTRK01000002">
    <property type="protein sequence ID" value="GMR35539.1"/>
    <property type="molecule type" value="Genomic_DNA"/>
</dbReference>
<gene>
    <name evidence="1" type="ORF">PMAYCL1PPCAC_05734</name>
</gene>
<accession>A0AAN5CB19</accession>
<evidence type="ECO:0000313" key="2">
    <source>
        <dbReference type="Proteomes" id="UP001328107"/>
    </source>
</evidence>
<keyword evidence="2" id="KW-1185">Reference proteome</keyword>